<dbReference type="Proteomes" id="UP000800035">
    <property type="component" value="Unassembled WGS sequence"/>
</dbReference>
<evidence type="ECO:0000313" key="5">
    <source>
        <dbReference type="Proteomes" id="UP000800035"/>
    </source>
</evidence>
<accession>A0A6A5TL75</accession>
<evidence type="ECO:0000256" key="1">
    <source>
        <dbReference type="ARBA" id="ARBA00006484"/>
    </source>
</evidence>
<reference evidence="4" key="1">
    <citation type="journal article" date="2020" name="Stud. Mycol.">
        <title>101 Dothideomycetes genomes: a test case for predicting lifestyles and emergence of pathogens.</title>
        <authorList>
            <person name="Haridas S."/>
            <person name="Albert R."/>
            <person name="Binder M."/>
            <person name="Bloem J."/>
            <person name="Labutti K."/>
            <person name="Salamov A."/>
            <person name="Andreopoulos B."/>
            <person name="Baker S."/>
            <person name="Barry K."/>
            <person name="Bills G."/>
            <person name="Bluhm B."/>
            <person name="Cannon C."/>
            <person name="Castanera R."/>
            <person name="Culley D."/>
            <person name="Daum C."/>
            <person name="Ezra D."/>
            <person name="Gonzalez J."/>
            <person name="Henrissat B."/>
            <person name="Kuo A."/>
            <person name="Liang C."/>
            <person name="Lipzen A."/>
            <person name="Lutzoni F."/>
            <person name="Magnuson J."/>
            <person name="Mondo S."/>
            <person name="Nolan M."/>
            <person name="Ohm R."/>
            <person name="Pangilinan J."/>
            <person name="Park H.-J."/>
            <person name="Ramirez L."/>
            <person name="Alfaro M."/>
            <person name="Sun H."/>
            <person name="Tritt A."/>
            <person name="Yoshinaga Y."/>
            <person name="Zwiers L.-H."/>
            <person name="Turgeon B."/>
            <person name="Goodwin S."/>
            <person name="Spatafora J."/>
            <person name="Crous P."/>
            <person name="Grigoriev I."/>
        </authorList>
    </citation>
    <scope>NUCLEOTIDE SEQUENCE</scope>
    <source>
        <strain evidence="4">CBS 675.92</strain>
    </source>
</reference>
<dbReference type="PRINTS" id="PR00081">
    <property type="entry name" value="GDHRDH"/>
</dbReference>
<keyword evidence="2" id="KW-0521">NADP</keyword>
<dbReference type="OrthoDB" id="417891at2759"/>
<organism evidence="4 5">
    <name type="scientific">Byssothecium circinans</name>
    <dbReference type="NCBI Taxonomy" id="147558"/>
    <lineage>
        <taxon>Eukaryota</taxon>
        <taxon>Fungi</taxon>
        <taxon>Dikarya</taxon>
        <taxon>Ascomycota</taxon>
        <taxon>Pezizomycotina</taxon>
        <taxon>Dothideomycetes</taxon>
        <taxon>Pleosporomycetidae</taxon>
        <taxon>Pleosporales</taxon>
        <taxon>Massarineae</taxon>
        <taxon>Massarinaceae</taxon>
        <taxon>Byssothecium</taxon>
    </lineage>
</organism>
<dbReference type="AlphaFoldDB" id="A0A6A5TL75"/>
<protein>
    <submittedName>
        <fullName evidence="4">Putative short chain type dehydrogenase</fullName>
    </submittedName>
</protein>
<evidence type="ECO:0000313" key="4">
    <source>
        <dbReference type="EMBL" id="KAF1949697.1"/>
    </source>
</evidence>
<dbReference type="Pfam" id="PF13561">
    <property type="entry name" value="adh_short_C2"/>
    <property type="match status" value="1"/>
</dbReference>
<dbReference type="PANTHER" id="PTHR43180">
    <property type="entry name" value="3-OXOACYL-(ACYL-CARRIER-PROTEIN) REDUCTASE (AFU_ORTHOLOGUE AFUA_6G11210)"/>
    <property type="match status" value="1"/>
</dbReference>
<dbReference type="InterPro" id="IPR002347">
    <property type="entry name" value="SDR_fam"/>
</dbReference>
<sequence length="267" mass="28523">MPGRLQGKVAAITGASSGIGRAIAILYSREGANVVCSDIQEHPRNVHPEEGTTIGAIHKLGGKAIFVKCDTSKAEEVENLVRRTVEEYGRLDIMVNNAGIGETPETTRAIWDADEPGFDRMIAINLKGVFLGMKYASRQMKSQNPHPSGDKGWIVTLASVLGLNAQAQTNAYVASKHGVVGLTKAAAWDCAPERIHVNAICPGFTQTSMTHDFLGQEAVGPFMKAMHPFRGFGTPEDIARAALFFASDDAGWVTAVALPVDGGYSSR</sequence>
<dbReference type="PROSITE" id="PS00061">
    <property type="entry name" value="ADH_SHORT"/>
    <property type="match status" value="1"/>
</dbReference>
<evidence type="ECO:0000256" key="2">
    <source>
        <dbReference type="ARBA" id="ARBA00022857"/>
    </source>
</evidence>
<dbReference type="InterPro" id="IPR020904">
    <property type="entry name" value="Sc_DH/Rdtase_CS"/>
</dbReference>
<name>A0A6A5TL75_9PLEO</name>
<dbReference type="CDD" id="cd05233">
    <property type="entry name" value="SDR_c"/>
    <property type="match status" value="1"/>
</dbReference>
<comment type="similarity">
    <text evidence="1">Belongs to the short-chain dehydrogenases/reductases (SDR) family.</text>
</comment>
<dbReference type="SUPFAM" id="SSF51735">
    <property type="entry name" value="NAD(P)-binding Rossmann-fold domains"/>
    <property type="match status" value="1"/>
</dbReference>
<dbReference type="PRINTS" id="PR00080">
    <property type="entry name" value="SDRFAMILY"/>
</dbReference>
<dbReference type="GO" id="GO:0016491">
    <property type="term" value="F:oxidoreductase activity"/>
    <property type="evidence" value="ECO:0007669"/>
    <property type="project" value="UniProtKB-KW"/>
</dbReference>
<keyword evidence="5" id="KW-1185">Reference proteome</keyword>
<proteinExistence type="inferred from homology"/>
<dbReference type="PANTHER" id="PTHR43180:SF66">
    <property type="entry name" value="SHORT-CHAIN DEHYDROGENASE_REDUCTASE FAMILY PROTEIN"/>
    <property type="match status" value="1"/>
</dbReference>
<dbReference type="FunFam" id="3.40.50.720:FF:000084">
    <property type="entry name" value="Short-chain dehydrogenase reductase"/>
    <property type="match status" value="1"/>
</dbReference>
<dbReference type="NCBIfam" id="NF005559">
    <property type="entry name" value="PRK07231.1"/>
    <property type="match status" value="1"/>
</dbReference>
<keyword evidence="3" id="KW-0560">Oxidoreductase</keyword>
<dbReference type="EMBL" id="ML977033">
    <property type="protein sequence ID" value="KAF1949697.1"/>
    <property type="molecule type" value="Genomic_DNA"/>
</dbReference>
<dbReference type="Gene3D" id="3.40.50.720">
    <property type="entry name" value="NAD(P)-binding Rossmann-like Domain"/>
    <property type="match status" value="1"/>
</dbReference>
<evidence type="ECO:0000256" key="3">
    <source>
        <dbReference type="ARBA" id="ARBA00023002"/>
    </source>
</evidence>
<gene>
    <name evidence="4" type="ORF">CC80DRAFT_483953</name>
</gene>
<dbReference type="InterPro" id="IPR036291">
    <property type="entry name" value="NAD(P)-bd_dom_sf"/>
</dbReference>